<dbReference type="InterPro" id="IPR011102">
    <property type="entry name" value="Sig_transdc_His_kinase_HWE"/>
</dbReference>
<dbReference type="Gene3D" id="3.30.565.10">
    <property type="entry name" value="Histidine kinase-like ATPase, C-terminal domain"/>
    <property type="match status" value="1"/>
</dbReference>
<keyword evidence="10" id="KW-1185">Reference proteome</keyword>
<dbReference type="GO" id="GO:0005524">
    <property type="term" value="F:ATP binding"/>
    <property type="evidence" value="ECO:0007669"/>
    <property type="project" value="UniProtKB-KW"/>
</dbReference>
<evidence type="ECO:0000256" key="1">
    <source>
        <dbReference type="ARBA" id="ARBA00000085"/>
    </source>
</evidence>
<feature type="domain" description="Signal transduction histidine kinase HWE region" evidence="8">
    <location>
        <begin position="168"/>
        <end position="249"/>
    </location>
</feature>
<dbReference type="EMBL" id="SMSI01000004">
    <property type="protein sequence ID" value="TDH34407.1"/>
    <property type="molecule type" value="Genomic_DNA"/>
</dbReference>
<comment type="catalytic activity">
    <reaction evidence="1">
        <text>ATP + protein L-histidine = ADP + protein N-phospho-L-histidine.</text>
        <dbReference type="EC" id="2.7.13.3"/>
    </reaction>
</comment>
<protein>
    <recommendedName>
        <fullName evidence="2">histidine kinase</fullName>
        <ecNumber evidence="2">2.7.13.3</ecNumber>
    </recommendedName>
</protein>
<dbReference type="PANTHER" id="PTHR41523">
    <property type="entry name" value="TWO-COMPONENT SYSTEM SENSOR PROTEIN"/>
    <property type="match status" value="1"/>
</dbReference>
<comment type="caution">
    <text evidence="9">The sequence shown here is derived from an EMBL/GenBank/DDBJ whole genome shotgun (WGS) entry which is preliminary data.</text>
</comment>
<evidence type="ECO:0000259" key="8">
    <source>
        <dbReference type="SMART" id="SM00911"/>
    </source>
</evidence>
<dbReference type="Proteomes" id="UP000295131">
    <property type="component" value="Unassembled WGS sequence"/>
</dbReference>
<organism evidence="9 10">
    <name type="scientific">Pseudohoeflea suaedae</name>
    <dbReference type="NCBI Taxonomy" id="877384"/>
    <lineage>
        <taxon>Bacteria</taxon>
        <taxon>Pseudomonadati</taxon>
        <taxon>Pseudomonadota</taxon>
        <taxon>Alphaproteobacteria</taxon>
        <taxon>Hyphomicrobiales</taxon>
        <taxon>Rhizobiaceae</taxon>
        <taxon>Pseudohoeflea</taxon>
    </lineage>
</organism>
<dbReference type="EC" id="2.7.13.3" evidence="2"/>
<evidence type="ECO:0000313" key="9">
    <source>
        <dbReference type="EMBL" id="TDH34407.1"/>
    </source>
</evidence>
<gene>
    <name evidence="9" type="ORF">E2A64_17215</name>
</gene>
<dbReference type="SUPFAM" id="SSF55785">
    <property type="entry name" value="PYP-like sensor domain (PAS domain)"/>
    <property type="match status" value="1"/>
</dbReference>
<keyword evidence="5" id="KW-0547">Nucleotide-binding</keyword>
<dbReference type="SMART" id="SM00911">
    <property type="entry name" value="HWE_HK"/>
    <property type="match status" value="1"/>
</dbReference>
<evidence type="ECO:0000256" key="6">
    <source>
        <dbReference type="ARBA" id="ARBA00022777"/>
    </source>
</evidence>
<keyword evidence="4" id="KW-0808">Transferase</keyword>
<dbReference type="OrthoDB" id="341208at2"/>
<dbReference type="AlphaFoldDB" id="A0A4R5PHL3"/>
<dbReference type="Gene3D" id="3.30.450.20">
    <property type="entry name" value="PAS domain"/>
    <property type="match status" value="1"/>
</dbReference>
<evidence type="ECO:0000256" key="2">
    <source>
        <dbReference type="ARBA" id="ARBA00012438"/>
    </source>
</evidence>
<evidence type="ECO:0000256" key="3">
    <source>
        <dbReference type="ARBA" id="ARBA00022553"/>
    </source>
</evidence>
<dbReference type="InterPro" id="IPR036890">
    <property type="entry name" value="HATPase_C_sf"/>
</dbReference>
<sequence>MADHGLSFLSGSGTSADKIRNLDWENTELGHPEGWPNSLKTIVSLMLSSKFPKALVWGEGLTTIYNDAFAPILGHKPEAMGRSFRDVWSEVWNQIGPMTEKTYQGESIYIENFPLTINRHGYEEDCYFTFCYSPIYDETGRICGMMDTVMETTETVLVQRQVSAVNAELRHRMGNLVAMISALAGQTFRGEGETEAKLAVFQDRLKSLGEAQAMLTAEDHPEATIKELVDSIVGSRMTALGRIDIDGPVIALRGRKALSLSLALNELFTNSIKYGALSSDTGRIDIKWALADTQFSFRWSEHGGPPVEPPTRQGFGTKLIERFVAAHFEGNAKIDYRPEGVEYNIISNSRNLDF</sequence>
<accession>A0A4R5PHL3</accession>
<evidence type="ECO:0000256" key="4">
    <source>
        <dbReference type="ARBA" id="ARBA00022679"/>
    </source>
</evidence>
<reference evidence="9 10" key="1">
    <citation type="journal article" date="2013" name="Int. J. Syst. Evol. Microbiol.">
        <title>Hoeflea suaedae sp. nov., an endophytic bacterium isolated from the root of the halophyte Suaeda maritima.</title>
        <authorList>
            <person name="Chung E.J."/>
            <person name="Park J.A."/>
            <person name="Pramanik P."/>
            <person name="Bibi F."/>
            <person name="Jeon C.O."/>
            <person name="Chung Y.R."/>
        </authorList>
    </citation>
    <scope>NUCLEOTIDE SEQUENCE [LARGE SCALE GENOMIC DNA]</scope>
    <source>
        <strain evidence="9 10">YC6898</strain>
    </source>
</reference>
<evidence type="ECO:0000313" key="10">
    <source>
        <dbReference type="Proteomes" id="UP000295131"/>
    </source>
</evidence>
<evidence type="ECO:0000256" key="5">
    <source>
        <dbReference type="ARBA" id="ARBA00022741"/>
    </source>
</evidence>
<dbReference type="InterPro" id="IPR035965">
    <property type="entry name" value="PAS-like_dom_sf"/>
</dbReference>
<keyword evidence="6 9" id="KW-0418">Kinase</keyword>
<dbReference type="RefSeq" id="WP_133285753.1">
    <property type="nucleotide sequence ID" value="NZ_SMSI01000004.1"/>
</dbReference>
<dbReference type="Pfam" id="PF07536">
    <property type="entry name" value="HWE_HK"/>
    <property type="match status" value="1"/>
</dbReference>
<name>A0A4R5PHL3_9HYPH</name>
<dbReference type="GO" id="GO:0004673">
    <property type="term" value="F:protein histidine kinase activity"/>
    <property type="evidence" value="ECO:0007669"/>
    <property type="project" value="UniProtKB-EC"/>
</dbReference>
<evidence type="ECO:0000256" key="7">
    <source>
        <dbReference type="ARBA" id="ARBA00022840"/>
    </source>
</evidence>
<dbReference type="PANTHER" id="PTHR41523:SF7">
    <property type="entry name" value="HISTIDINE KINASE"/>
    <property type="match status" value="1"/>
</dbReference>
<proteinExistence type="predicted"/>
<keyword evidence="7" id="KW-0067">ATP-binding</keyword>
<keyword evidence="3" id="KW-0597">Phosphoprotein</keyword>